<evidence type="ECO:0000256" key="7">
    <source>
        <dbReference type="SAM" id="Phobius"/>
    </source>
</evidence>
<dbReference type="Pfam" id="PF01963">
    <property type="entry name" value="TraB_PrgY_gumN"/>
    <property type="match status" value="1"/>
</dbReference>
<feature type="transmembrane region" description="Helical" evidence="7">
    <location>
        <begin position="40"/>
        <end position="61"/>
    </location>
</feature>
<dbReference type="PANTHER" id="PTHR40074:SF2">
    <property type="entry name" value="O-ACETYLTRANSFERASE WECH"/>
    <property type="match status" value="1"/>
</dbReference>
<evidence type="ECO:0000256" key="4">
    <source>
        <dbReference type="ARBA" id="ARBA00022692"/>
    </source>
</evidence>
<feature type="transmembrane region" description="Helical" evidence="7">
    <location>
        <begin position="81"/>
        <end position="99"/>
    </location>
</feature>
<feature type="transmembrane region" description="Helical" evidence="7">
    <location>
        <begin position="301"/>
        <end position="321"/>
    </location>
</feature>
<evidence type="ECO:0000256" key="5">
    <source>
        <dbReference type="ARBA" id="ARBA00022989"/>
    </source>
</evidence>
<dbReference type="GO" id="GO:0016413">
    <property type="term" value="F:O-acetyltransferase activity"/>
    <property type="evidence" value="ECO:0007669"/>
    <property type="project" value="TreeGrafter"/>
</dbReference>
<evidence type="ECO:0000313" key="9">
    <source>
        <dbReference type="EMBL" id="SHH83668.1"/>
    </source>
</evidence>
<feature type="transmembrane region" description="Helical" evidence="7">
    <location>
        <begin position="144"/>
        <end position="165"/>
    </location>
</feature>
<dbReference type="InterPro" id="IPR002656">
    <property type="entry name" value="Acyl_transf_3_dom"/>
</dbReference>
<organism evidence="9 10">
    <name type="scientific">Clostridium intestinale DSM 6191</name>
    <dbReference type="NCBI Taxonomy" id="1121320"/>
    <lineage>
        <taxon>Bacteria</taxon>
        <taxon>Bacillati</taxon>
        <taxon>Bacillota</taxon>
        <taxon>Clostridia</taxon>
        <taxon>Eubacteriales</taxon>
        <taxon>Clostridiaceae</taxon>
        <taxon>Clostridium</taxon>
    </lineage>
</organism>
<feature type="domain" description="Acyltransferase 3" evidence="8">
    <location>
        <begin position="9"/>
        <end position="321"/>
    </location>
</feature>
<feature type="transmembrane region" description="Helical" evidence="7">
    <location>
        <begin position="119"/>
        <end position="137"/>
    </location>
</feature>
<sequence length="660" mass="75096">MENVKERYYQVDVMRFVCAILVISIHTSALYSFGDVPGKVLSLGIARIAVPFFFIASGYFFYERFNNEGYLKAYIIRILKYYLISTVVYTVILFTFIKSRNSNIWDLVKNLLFNGVSPSLWFFPALIFSISVLYLFLKKNWIKPLVIVSLVLYALGLIGDSYYGLVVGTPLEKLVEMYSSVFVNTRNGLCFGLPFLTLGVLISKYDMKNKLKHLKVLTLVFAVIFASEAYVLISNNISRDNNMYISLMFLVSCIFLLSLRSKKVLSDRKAKLLRDMSLWIYCLHELLQFLVYGLLPKISSNSFLVFLMVTLVVVPLSYFIVRKKAPLYTLNKKKEIRLMVGLLVVALIIGLVSSKGPSTATSSNGISPSIDLKLDESAPSSNIVGPMWKISSGSTTLYLYGSLDVGDKNLYPLSPKVEEAFKSSEALALEVELDKIDGPKINSQLLYEKGDNVENHVSSDAIDIYKEKVAYFKADYDKVKQYKASYLAQNCISVYLAQAKVDQAYIPDIYFLYSARKTDKPVVSIGDVYNLYDDLANPPDEVGDASLKLLKYYNEDSTKKSLDRLESWKKSDLEAIEKSYDEQYIVPESEKENFTKLNTLVKNYDQSLYSKLKSEYSSKIDGYIKENKNYFIVLSTNYLQGDDSILKQLEQKGYHLEKIN</sequence>
<dbReference type="GO" id="GO:0005886">
    <property type="term" value="C:plasma membrane"/>
    <property type="evidence" value="ECO:0007669"/>
    <property type="project" value="UniProtKB-SubCell"/>
</dbReference>
<dbReference type="Pfam" id="PF01757">
    <property type="entry name" value="Acyl_transf_3"/>
    <property type="match status" value="1"/>
</dbReference>
<feature type="transmembrane region" description="Helical" evidence="7">
    <location>
        <begin position="241"/>
        <end position="257"/>
    </location>
</feature>
<feature type="transmembrane region" description="Helical" evidence="7">
    <location>
        <begin position="336"/>
        <end position="354"/>
    </location>
</feature>
<keyword evidence="5 7" id="KW-1133">Transmembrane helix</keyword>
<dbReference type="PANTHER" id="PTHR40074">
    <property type="entry name" value="O-ACETYLTRANSFERASE WECH"/>
    <property type="match status" value="1"/>
</dbReference>
<evidence type="ECO:0000256" key="2">
    <source>
        <dbReference type="ARBA" id="ARBA00007400"/>
    </source>
</evidence>
<protein>
    <submittedName>
        <fullName evidence="9">Uncharacterized conserved protein YbaP, TraB family</fullName>
    </submittedName>
</protein>
<feature type="transmembrane region" description="Helical" evidence="7">
    <location>
        <begin position="12"/>
        <end position="34"/>
    </location>
</feature>
<keyword evidence="4 7" id="KW-0812">Transmembrane</keyword>
<evidence type="ECO:0000259" key="8">
    <source>
        <dbReference type="Pfam" id="PF01757"/>
    </source>
</evidence>
<dbReference type="EMBL" id="FQXU01000004">
    <property type="protein sequence ID" value="SHH83668.1"/>
    <property type="molecule type" value="Genomic_DNA"/>
</dbReference>
<dbReference type="RefSeq" id="WP_073017274.1">
    <property type="nucleotide sequence ID" value="NZ_FQXU01000004.1"/>
</dbReference>
<proteinExistence type="inferred from homology"/>
<dbReference type="CDD" id="cd14789">
    <property type="entry name" value="Tiki"/>
    <property type="match status" value="1"/>
</dbReference>
<accession>A0A1M5W8B3</accession>
<evidence type="ECO:0000256" key="6">
    <source>
        <dbReference type="ARBA" id="ARBA00023136"/>
    </source>
</evidence>
<dbReference type="Proteomes" id="UP000184241">
    <property type="component" value="Unassembled WGS sequence"/>
</dbReference>
<evidence type="ECO:0000256" key="3">
    <source>
        <dbReference type="ARBA" id="ARBA00022475"/>
    </source>
</evidence>
<feature type="transmembrane region" description="Helical" evidence="7">
    <location>
        <begin position="214"/>
        <end position="235"/>
    </location>
</feature>
<keyword evidence="6 7" id="KW-0472">Membrane</keyword>
<keyword evidence="3" id="KW-1003">Cell membrane</keyword>
<comment type="subcellular location">
    <subcellularLocation>
        <location evidence="1">Cell membrane</location>
        <topology evidence="1">Multi-pass membrane protein</topology>
    </subcellularLocation>
</comment>
<dbReference type="AlphaFoldDB" id="A0A1M5W8B3"/>
<dbReference type="GO" id="GO:0009246">
    <property type="term" value="P:enterobacterial common antigen biosynthetic process"/>
    <property type="evidence" value="ECO:0007669"/>
    <property type="project" value="TreeGrafter"/>
</dbReference>
<feature type="transmembrane region" description="Helical" evidence="7">
    <location>
        <begin position="278"/>
        <end position="295"/>
    </location>
</feature>
<comment type="similarity">
    <text evidence="2">Belongs to the acyltransferase 3 family.</text>
</comment>
<name>A0A1M5W8B3_9CLOT</name>
<evidence type="ECO:0000256" key="1">
    <source>
        <dbReference type="ARBA" id="ARBA00004651"/>
    </source>
</evidence>
<feature type="transmembrane region" description="Helical" evidence="7">
    <location>
        <begin position="185"/>
        <end position="202"/>
    </location>
</feature>
<reference evidence="9 10" key="1">
    <citation type="submission" date="2016-11" db="EMBL/GenBank/DDBJ databases">
        <authorList>
            <person name="Jaros S."/>
            <person name="Januszkiewicz K."/>
            <person name="Wedrychowicz H."/>
        </authorList>
    </citation>
    <scope>NUCLEOTIDE SEQUENCE [LARGE SCALE GENOMIC DNA]</scope>
    <source>
        <strain evidence="9 10">DSM 6191</strain>
    </source>
</reference>
<gene>
    <name evidence="9" type="ORF">SAMN02745941_00968</name>
</gene>
<evidence type="ECO:0000313" key="10">
    <source>
        <dbReference type="Proteomes" id="UP000184241"/>
    </source>
</evidence>
<dbReference type="InterPro" id="IPR002816">
    <property type="entry name" value="TraB/PrgY/GumN_fam"/>
</dbReference>